<dbReference type="AlphaFoldDB" id="A0ABD1L2D0"/>
<proteinExistence type="predicted"/>
<dbReference type="Proteomes" id="UP001603857">
    <property type="component" value="Unassembled WGS sequence"/>
</dbReference>
<protein>
    <submittedName>
        <fullName evidence="1">Uncharacterized protein</fullName>
    </submittedName>
</protein>
<keyword evidence="2" id="KW-1185">Reference proteome</keyword>
<dbReference type="EMBL" id="JBGMDY010000011">
    <property type="protein sequence ID" value="KAL2317669.1"/>
    <property type="molecule type" value="Genomic_DNA"/>
</dbReference>
<evidence type="ECO:0000313" key="2">
    <source>
        <dbReference type="Proteomes" id="UP001603857"/>
    </source>
</evidence>
<accession>A0ABD1L2D0</accession>
<organism evidence="1 2">
    <name type="scientific">Flemingia macrophylla</name>
    <dbReference type="NCBI Taxonomy" id="520843"/>
    <lineage>
        <taxon>Eukaryota</taxon>
        <taxon>Viridiplantae</taxon>
        <taxon>Streptophyta</taxon>
        <taxon>Embryophyta</taxon>
        <taxon>Tracheophyta</taxon>
        <taxon>Spermatophyta</taxon>
        <taxon>Magnoliopsida</taxon>
        <taxon>eudicotyledons</taxon>
        <taxon>Gunneridae</taxon>
        <taxon>Pentapetalae</taxon>
        <taxon>rosids</taxon>
        <taxon>fabids</taxon>
        <taxon>Fabales</taxon>
        <taxon>Fabaceae</taxon>
        <taxon>Papilionoideae</taxon>
        <taxon>50 kb inversion clade</taxon>
        <taxon>NPAAA clade</taxon>
        <taxon>indigoferoid/millettioid clade</taxon>
        <taxon>Phaseoleae</taxon>
        <taxon>Flemingia</taxon>
    </lineage>
</organism>
<comment type="caution">
    <text evidence="1">The sequence shown here is derived from an EMBL/GenBank/DDBJ whole genome shotgun (WGS) entry which is preliminary data.</text>
</comment>
<gene>
    <name evidence="1" type="ORF">Fmac_031545</name>
</gene>
<evidence type="ECO:0000313" key="1">
    <source>
        <dbReference type="EMBL" id="KAL2317669.1"/>
    </source>
</evidence>
<sequence length="64" mass="7881">MLKEITKDLIQSVHIYEFVKYDSFTTYPFLQHRSWRKHRGNGLFLLLTQDRKRKRRRSRTLSSP</sequence>
<reference evidence="1 2" key="1">
    <citation type="submission" date="2024-08" db="EMBL/GenBank/DDBJ databases">
        <title>Insights into the chromosomal genome structure of Flemingia macrophylla.</title>
        <authorList>
            <person name="Ding Y."/>
            <person name="Zhao Y."/>
            <person name="Bi W."/>
            <person name="Wu M."/>
            <person name="Zhao G."/>
            <person name="Gong Y."/>
            <person name="Li W."/>
            <person name="Zhang P."/>
        </authorList>
    </citation>
    <scope>NUCLEOTIDE SEQUENCE [LARGE SCALE GENOMIC DNA]</scope>
    <source>
        <strain evidence="1">DYQJB</strain>
        <tissue evidence="1">Leaf</tissue>
    </source>
</reference>
<name>A0ABD1L2D0_9FABA</name>